<keyword evidence="3" id="KW-1185">Reference proteome</keyword>
<proteinExistence type="predicted"/>
<evidence type="ECO:0008006" key="4">
    <source>
        <dbReference type="Google" id="ProtNLM"/>
    </source>
</evidence>
<organism evidence="2 3">
    <name type="scientific">Kingdonia uniflora</name>
    <dbReference type="NCBI Taxonomy" id="39325"/>
    <lineage>
        <taxon>Eukaryota</taxon>
        <taxon>Viridiplantae</taxon>
        <taxon>Streptophyta</taxon>
        <taxon>Embryophyta</taxon>
        <taxon>Tracheophyta</taxon>
        <taxon>Spermatophyta</taxon>
        <taxon>Magnoliopsida</taxon>
        <taxon>Ranunculales</taxon>
        <taxon>Circaeasteraceae</taxon>
        <taxon>Kingdonia</taxon>
    </lineage>
</organism>
<evidence type="ECO:0000313" key="3">
    <source>
        <dbReference type="Proteomes" id="UP000541444"/>
    </source>
</evidence>
<dbReference type="SMART" id="SM00185">
    <property type="entry name" value="ARM"/>
    <property type="match status" value="5"/>
</dbReference>
<dbReference type="OrthoDB" id="1897399at2759"/>
<dbReference type="InterPro" id="IPR000225">
    <property type="entry name" value="Armadillo"/>
</dbReference>
<dbReference type="PROSITE" id="PS50176">
    <property type="entry name" value="ARM_REPEAT"/>
    <property type="match status" value="1"/>
</dbReference>
<comment type="caution">
    <text evidence="2">The sequence shown here is derived from an EMBL/GenBank/DDBJ whole genome shotgun (WGS) entry which is preliminary data.</text>
</comment>
<sequence>MEAVLRMELDDLNIKSLGEVGVIPPLLKMVSGNIDSKELALSALAKLSSCRENKKLIADSGGVPLILEQMFLSHVRTIITARCSEILERLTSNDGIEFLVNSDKTPLELDKIVTNLLSFQQNKQISNTIRKPILHALLEICRSDVGLVNKAILCANGVSIILPLLDEREQEIREVAINLLFCFSKHEPHGIVDFLLVQRRLAALVDVLKDDTRSHTQMAIAGLLANLPKSETRLTEKLIELDGLQAVLNILISGTTEAKENALGVLFRFTDPTNIEFQRMVVELGFYPLLVNFVKSGTLTAKGQAAALIGNLSSNSHKLTLMISKPKPTSFWCFRSVSVPICEAHGGICSVTSTFCMLEAKALPEIISLFQEKVHATAYEGIQALSTLIYDEKPHSGAKVLHEADAISSILEVLNWGTPSLKGEALSLLAKIFVTREFAEVYGSRARIHLGTLTTSNIHEGWQLGRKAATVLTQLERYSRTSMSYRRGG</sequence>
<dbReference type="SUPFAM" id="SSF48371">
    <property type="entry name" value="ARM repeat"/>
    <property type="match status" value="1"/>
</dbReference>
<dbReference type="InterPro" id="IPR016024">
    <property type="entry name" value="ARM-type_fold"/>
</dbReference>
<accession>A0A7J7M0Q5</accession>
<dbReference type="AlphaFoldDB" id="A0A7J7M0Q5"/>
<dbReference type="PANTHER" id="PTHR45958:SF15">
    <property type="entry name" value="RING-TYPE E3 UBIQUITIN TRANSFERASE"/>
    <property type="match status" value="1"/>
</dbReference>
<gene>
    <name evidence="2" type="ORF">GIB67_025603</name>
</gene>
<dbReference type="InterPro" id="IPR052608">
    <property type="entry name" value="U-box_domain_protein"/>
</dbReference>
<name>A0A7J7M0Q5_9MAGN</name>
<dbReference type="PANTHER" id="PTHR45958">
    <property type="entry name" value="RING-TYPE E3 UBIQUITIN TRANSFERASE"/>
    <property type="match status" value="1"/>
</dbReference>
<reference evidence="2 3" key="1">
    <citation type="journal article" date="2020" name="IScience">
        <title>Genome Sequencing of the Endangered Kingdonia uniflora (Circaeasteraceae, Ranunculales) Reveals Potential Mechanisms of Evolutionary Specialization.</title>
        <authorList>
            <person name="Sun Y."/>
            <person name="Deng T."/>
            <person name="Zhang A."/>
            <person name="Moore M.J."/>
            <person name="Landis J.B."/>
            <person name="Lin N."/>
            <person name="Zhang H."/>
            <person name="Zhang X."/>
            <person name="Huang J."/>
            <person name="Zhang X."/>
            <person name="Sun H."/>
            <person name="Wang H."/>
        </authorList>
    </citation>
    <scope>NUCLEOTIDE SEQUENCE [LARGE SCALE GENOMIC DNA]</scope>
    <source>
        <strain evidence="2">TB1705</strain>
        <tissue evidence="2">Leaf</tissue>
    </source>
</reference>
<evidence type="ECO:0000256" key="1">
    <source>
        <dbReference type="PROSITE-ProRule" id="PRU00259"/>
    </source>
</evidence>
<feature type="repeat" description="ARM" evidence="1">
    <location>
        <begin position="21"/>
        <end position="62"/>
    </location>
</feature>
<dbReference type="Proteomes" id="UP000541444">
    <property type="component" value="Unassembled WGS sequence"/>
</dbReference>
<protein>
    <recommendedName>
        <fullName evidence="4">ARM repeat superfamily protein</fullName>
    </recommendedName>
</protein>
<evidence type="ECO:0000313" key="2">
    <source>
        <dbReference type="EMBL" id="KAF6148384.1"/>
    </source>
</evidence>
<dbReference type="Gene3D" id="1.25.10.10">
    <property type="entry name" value="Leucine-rich Repeat Variant"/>
    <property type="match status" value="3"/>
</dbReference>
<dbReference type="EMBL" id="JACGCM010001848">
    <property type="protein sequence ID" value="KAF6148384.1"/>
    <property type="molecule type" value="Genomic_DNA"/>
</dbReference>
<dbReference type="InterPro" id="IPR011989">
    <property type="entry name" value="ARM-like"/>
</dbReference>